<sequence>MPYATRDIRNVALAGHPGAGKTTLFEALLHAGGAINSAGSIERGTTVSDFDPMEKARGHSLDIAIAGLDHDAGDGSFHLNLIDTPGYPDFRGPTLSALSAVETALVVVDADTGAAHGTVRLMARARERGLCRVIAVNKIDHEHADPARVMAQLRELFGPEVLPLNLPAGGGTRVVDCFSGAGGDSDLGPVAEWHQRILDQVVEVDAQAMEHYLEGGESGLSPQELHDAFEQALREGHLVPVCFVSARSGVGVPELLRVAGRLFPSPLEGNPPQLLRHNGQGGEPVAVRADPDGRVVAQVFKVVHDPFVGKIGIFRVYQGTVRRDAQLLVDDGRRPVRVGHLFRLFGREHPETGAAVAGDIAAVAKIEELHFGAVLHDSHEEDHVRLAPVQFPKAMFGLAVQAASRGQEQKLAQALQKLAEEDPAFVVEHNAEVNETVVHGLSELHLRVMLERLKERFGLEVATRPPRIAYRETVSVAAEGHCRHKKQTGGAGQFAEVFLRVEPLPRGAGFEFVDEVKGGAIPGQFIPAVEKGVRQAMQAGAISGHPIQDVRVVVYDGRHHPVDSKEIAFVTAGRKAFLDAVAKARPLVLEPVVALEAAVPEEQVGDITGALATRRARIAGTDGSDGNGRGALQEAVVRAQVPQAELEGFAAELKSLTAGKGRYTLDFSHYEPVPPNIQQKLVQAWRPQADEDGTCGGPRRWRRGARPAAVGVPADAA</sequence>
<dbReference type="Pfam" id="PF22042">
    <property type="entry name" value="EF-G_D2"/>
    <property type="match status" value="1"/>
</dbReference>
<dbReference type="Proteomes" id="UP000717981">
    <property type="component" value="Unassembled WGS sequence"/>
</dbReference>
<dbReference type="CDD" id="cd04170">
    <property type="entry name" value="EF-G_bact"/>
    <property type="match status" value="1"/>
</dbReference>
<evidence type="ECO:0000256" key="1">
    <source>
        <dbReference type="ARBA" id="ARBA00017872"/>
    </source>
</evidence>
<dbReference type="GO" id="GO:0003924">
    <property type="term" value="F:GTPase activity"/>
    <property type="evidence" value="ECO:0007669"/>
    <property type="project" value="InterPro"/>
</dbReference>
<dbReference type="CDD" id="cd01434">
    <property type="entry name" value="EFG_mtEFG1_IV"/>
    <property type="match status" value="1"/>
</dbReference>
<dbReference type="FunFam" id="3.30.70.240:FF:000001">
    <property type="entry name" value="Elongation factor G"/>
    <property type="match status" value="1"/>
</dbReference>
<evidence type="ECO:0000313" key="10">
    <source>
        <dbReference type="Proteomes" id="UP000717981"/>
    </source>
</evidence>
<evidence type="ECO:0000256" key="2">
    <source>
        <dbReference type="ARBA" id="ARBA00022741"/>
    </source>
</evidence>
<name>A0A921TH15_9GAMM</name>
<dbReference type="GO" id="GO:0003746">
    <property type="term" value="F:translation elongation factor activity"/>
    <property type="evidence" value="ECO:0007669"/>
    <property type="project" value="UniProtKB-KW"/>
</dbReference>
<evidence type="ECO:0000313" key="9">
    <source>
        <dbReference type="EMBL" id="KAF1690409.1"/>
    </source>
</evidence>
<dbReference type="InterPro" id="IPR009000">
    <property type="entry name" value="Transl_B-barrel_sf"/>
</dbReference>
<organism evidence="9 10">
    <name type="scientific">Pseudoxanthomonas taiwanensis</name>
    <dbReference type="NCBI Taxonomy" id="176598"/>
    <lineage>
        <taxon>Bacteria</taxon>
        <taxon>Pseudomonadati</taxon>
        <taxon>Pseudomonadota</taxon>
        <taxon>Gammaproteobacteria</taxon>
        <taxon>Lysobacterales</taxon>
        <taxon>Lysobacteraceae</taxon>
        <taxon>Pseudoxanthomonas</taxon>
    </lineage>
</organism>
<dbReference type="EMBL" id="PDWK01000006">
    <property type="protein sequence ID" value="KAF1690409.1"/>
    <property type="molecule type" value="Genomic_DNA"/>
</dbReference>
<dbReference type="SUPFAM" id="SSF50447">
    <property type="entry name" value="Translation proteins"/>
    <property type="match status" value="1"/>
</dbReference>
<dbReference type="AlphaFoldDB" id="A0A921TH15"/>
<keyword evidence="3 9" id="KW-0251">Elongation factor</keyword>
<dbReference type="CDD" id="cd03713">
    <property type="entry name" value="EFG_mtEFG_C"/>
    <property type="match status" value="1"/>
</dbReference>
<dbReference type="NCBIfam" id="TIGR00231">
    <property type="entry name" value="small_GTP"/>
    <property type="match status" value="1"/>
</dbReference>
<dbReference type="CDD" id="cd16262">
    <property type="entry name" value="EFG_III"/>
    <property type="match status" value="1"/>
</dbReference>
<evidence type="ECO:0000256" key="7">
    <source>
        <dbReference type="SAM" id="MobiDB-lite"/>
    </source>
</evidence>
<dbReference type="InterPro" id="IPR035647">
    <property type="entry name" value="EFG_III/V"/>
</dbReference>
<dbReference type="Pfam" id="PF14492">
    <property type="entry name" value="EFG_III"/>
    <property type="match status" value="1"/>
</dbReference>
<keyword evidence="10" id="KW-1185">Reference proteome</keyword>
<dbReference type="PRINTS" id="PR00315">
    <property type="entry name" value="ELONGATNFCT"/>
</dbReference>
<dbReference type="InterPro" id="IPR014721">
    <property type="entry name" value="Ribsml_uS5_D2-typ_fold_subgr"/>
</dbReference>
<keyword evidence="5" id="KW-0342">GTP-binding</keyword>
<dbReference type="SUPFAM" id="SSF52540">
    <property type="entry name" value="P-loop containing nucleoside triphosphate hydrolases"/>
    <property type="match status" value="1"/>
</dbReference>
<dbReference type="GO" id="GO:0097216">
    <property type="term" value="F:guanosine tetraphosphate binding"/>
    <property type="evidence" value="ECO:0007669"/>
    <property type="project" value="UniProtKB-ARBA"/>
</dbReference>
<evidence type="ECO:0000256" key="5">
    <source>
        <dbReference type="ARBA" id="ARBA00023134"/>
    </source>
</evidence>
<dbReference type="Gene3D" id="3.40.50.300">
    <property type="entry name" value="P-loop containing nucleotide triphosphate hydrolases"/>
    <property type="match status" value="1"/>
</dbReference>
<evidence type="ECO:0000256" key="3">
    <source>
        <dbReference type="ARBA" id="ARBA00022768"/>
    </source>
</evidence>
<dbReference type="OrthoDB" id="9804431at2"/>
<feature type="domain" description="Tr-type G" evidence="8">
    <location>
        <begin position="6"/>
        <end position="267"/>
    </location>
</feature>
<dbReference type="GO" id="GO:0005525">
    <property type="term" value="F:GTP binding"/>
    <property type="evidence" value="ECO:0007669"/>
    <property type="project" value="UniProtKB-KW"/>
</dbReference>
<dbReference type="InterPro" id="IPR041095">
    <property type="entry name" value="EFG_II"/>
</dbReference>
<dbReference type="InterPro" id="IPR035649">
    <property type="entry name" value="EFG_V"/>
</dbReference>
<dbReference type="FunFam" id="3.30.230.10:FF:000003">
    <property type="entry name" value="Elongation factor G"/>
    <property type="match status" value="1"/>
</dbReference>
<evidence type="ECO:0000259" key="8">
    <source>
        <dbReference type="PROSITE" id="PS51722"/>
    </source>
</evidence>
<comment type="function">
    <text evidence="6">Catalyzes the GTP-dependent ribosomal translocation step during translation elongation. During this step, the ribosome changes from the pre-translocational (PRE) to the post-translocational (POST) state as the newly formed A-site-bound peptidyl-tRNA and P-site-bound deacylated tRNA move to the P and E sites, respectively. Catalyzes the coordinated movement of the two tRNA molecules, the mRNA and conformational changes in the ribosome.</text>
</comment>
<dbReference type="InterPro" id="IPR005225">
    <property type="entry name" value="Small_GTP-bd"/>
</dbReference>
<dbReference type="Gene3D" id="3.30.230.10">
    <property type="match status" value="1"/>
</dbReference>
<reference evidence="9" key="1">
    <citation type="submission" date="2017-10" db="EMBL/GenBank/DDBJ databases">
        <title>Whole genome sequencing of members of genus Pseudoxanthomonas.</title>
        <authorList>
            <person name="Kumar S."/>
            <person name="Bansal K."/>
            <person name="Kaur A."/>
            <person name="Patil P."/>
            <person name="Sharma S."/>
            <person name="Patil P.B."/>
        </authorList>
    </citation>
    <scope>NUCLEOTIDE SEQUENCE</scope>
    <source>
        <strain evidence="9">DSM 22914</strain>
    </source>
</reference>
<accession>A0A921TH15</accession>
<evidence type="ECO:0000256" key="6">
    <source>
        <dbReference type="ARBA" id="ARBA00024731"/>
    </source>
</evidence>
<dbReference type="PANTHER" id="PTHR43261:SF6">
    <property type="entry name" value="ELONGATION FACTOR G-LIKE PROTEIN"/>
    <property type="match status" value="1"/>
</dbReference>
<dbReference type="Gene3D" id="3.30.70.240">
    <property type="match status" value="1"/>
</dbReference>
<dbReference type="InterPro" id="IPR027417">
    <property type="entry name" value="P-loop_NTPase"/>
</dbReference>
<dbReference type="RefSeq" id="WP_162123448.1">
    <property type="nucleotide sequence ID" value="NZ_PDWK01000006.1"/>
</dbReference>
<dbReference type="InterPro" id="IPR053905">
    <property type="entry name" value="EF-G-like_DII"/>
</dbReference>
<gene>
    <name evidence="9" type="primary">fusA</name>
    <name evidence="9" type="ORF">CR938_02230</name>
</gene>
<dbReference type="Gene3D" id="2.40.30.10">
    <property type="entry name" value="Translation factors"/>
    <property type="match status" value="1"/>
</dbReference>
<dbReference type="PANTHER" id="PTHR43261">
    <property type="entry name" value="TRANSLATION ELONGATION FACTOR G-RELATED"/>
    <property type="match status" value="1"/>
</dbReference>
<comment type="caution">
    <text evidence="9">The sequence shown here is derived from an EMBL/GenBank/DDBJ whole genome shotgun (WGS) entry which is preliminary data.</text>
</comment>
<dbReference type="InterPro" id="IPR020568">
    <property type="entry name" value="Ribosomal_Su5_D2-typ_SF"/>
</dbReference>
<keyword evidence="4" id="KW-0648">Protein biosynthesis</keyword>
<feature type="region of interest" description="Disordered" evidence="7">
    <location>
        <begin position="689"/>
        <end position="717"/>
    </location>
</feature>
<dbReference type="InterPro" id="IPR000795">
    <property type="entry name" value="T_Tr_GTP-bd_dom"/>
</dbReference>
<protein>
    <recommendedName>
        <fullName evidence="1">Elongation factor G</fullName>
    </recommendedName>
</protein>
<dbReference type="InterPro" id="IPR000640">
    <property type="entry name" value="EFG_V-like"/>
</dbReference>
<dbReference type="SUPFAM" id="SSF54980">
    <property type="entry name" value="EF-G C-terminal domain-like"/>
    <property type="match status" value="2"/>
</dbReference>
<evidence type="ECO:0000256" key="4">
    <source>
        <dbReference type="ARBA" id="ARBA00022917"/>
    </source>
</evidence>
<proteinExistence type="predicted"/>
<dbReference type="InterPro" id="IPR009022">
    <property type="entry name" value="EFG_III"/>
</dbReference>
<dbReference type="InterPro" id="IPR047872">
    <property type="entry name" value="EFG_IV"/>
</dbReference>
<dbReference type="NCBIfam" id="NF009891">
    <property type="entry name" value="PRK13351.1-1"/>
    <property type="match status" value="1"/>
</dbReference>
<dbReference type="Gene3D" id="3.30.70.870">
    <property type="entry name" value="Elongation Factor G (Translational Gtpase), domain 3"/>
    <property type="match status" value="1"/>
</dbReference>
<dbReference type="GO" id="GO:0032790">
    <property type="term" value="P:ribosome disassembly"/>
    <property type="evidence" value="ECO:0007669"/>
    <property type="project" value="TreeGrafter"/>
</dbReference>
<dbReference type="Pfam" id="PF00679">
    <property type="entry name" value="EFG_C"/>
    <property type="match status" value="1"/>
</dbReference>
<dbReference type="SMART" id="SM00889">
    <property type="entry name" value="EFG_IV"/>
    <property type="match status" value="1"/>
</dbReference>
<dbReference type="Pfam" id="PF00009">
    <property type="entry name" value="GTP_EFTU"/>
    <property type="match status" value="1"/>
</dbReference>
<feature type="compositionally biased region" description="Low complexity" evidence="7">
    <location>
        <begin position="706"/>
        <end position="717"/>
    </location>
</feature>
<dbReference type="Pfam" id="PF03764">
    <property type="entry name" value="EFG_IV"/>
    <property type="match status" value="1"/>
</dbReference>
<keyword evidence="2" id="KW-0547">Nucleotide-binding</keyword>
<dbReference type="NCBIfam" id="NF009381">
    <property type="entry name" value="PRK12740.1-5"/>
    <property type="match status" value="1"/>
</dbReference>
<dbReference type="SUPFAM" id="SSF54211">
    <property type="entry name" value="Ribosomal protein S5 domain 2-like"/>
    <property type="match status" value="1"/>
</dbReference>
<dbReference type="SMART" id="SM00838">
    <property type="entry name" value="EFG_C"/>
    <property type="match status" value="1"/>
</dbReference>
<dbReference type="InterPro" id="IPR005517">
    <property type="entry name" value="Transl_elong_EFG/EF2_IV"/>
</dbReference>
<dbReference type="PROSITE" id="PS51722">
    <property type="entry name" value="G_TR_2"/>
    <property type="match status" value="1"/>
</dbReference>